<evidence type="ECO:0000313" key="12">
    <source>
        <dbReference type="Proteomes" id="UP000288805"/>
    </source>
</evidence>
<dbReference type="FunFam" id="1.25.40.20:FF:000659">
    <property type="entry name" value="Uncharacterized protein"/>
    <property type="match status" value="1"/>
</dbReference>
<reference evidence="11 12" key="1">
    <citation type="journal article" date="2018" name="PLoS Genet.">
        <title>Population sequencing reveals clonal diversity and ancestral inbreeding in the grapevine cultivar Chardonnay.</title>
        <authorList>
            <person name="Roach M.J."/>
            <person name="Johnson D.L."/>
            <person name="Bohlmann J."/>
            <person name="van Vuuren H.J."/>
            <person name="Jones S.J."/>
            <person name="Pretorius I.S."/>
            <person name="Schmidt S.A."/>
            <person name="Borneman A.R."/>
        </authorList>
    </citation>
    <scope>NUCLEOTIDE SEQUENCE [LARGE SCALE GENOMIC DNA]</scope>
    <source>
        <strain evidence="12">cv. Chardonnay</strain>
        <tissue evidence="11">Leaf</tissue>
    </source>
</reference>
<feature type="repeat" description="ANK" evidence="7">
    <location>
        <begin position="164"/>
        <end position="187"/>
    </location>
</feature>
<dbReference type="PANTHER" id="PTHR24186">
    <property type="entry name" value="PROTEIN PHOSPHATASE 1 REGULATORY SUBUNIT"/>
    <property type="match status" value="1"/>
</dbReference>
<dbReference type="SMART" id="SM00248">
    <property type="entry name" value="ANK"/>
    <property type="match status" value="7"/>
</dbReference>
<evidence type="ECO:0000256" key="8">
    <source>
        <dbReference type="SAM" id="MobiDB-lite"/>
    </source>
</evidence>
<dbReference type="SUPFAM" id="SSF48403">
    <property type="entry name" value="Ankyrin repeat"/>
    <property type="match status" value="2"/>
</dbReference>
<feature type="region of interest" description="Disordered" evidence="8">
    <location>
        <begin position="431"/>
        <end position="454"/>
    </location>
</feature>
<comment type="subcellular location">
    <subcellularLocation>
        <location evidence="1">Membrane</location>
        <topology evidence="1">Multi-pass membrane protein</topology>
    </subcellularLocation>
</comment>
<dbReference type="InterPro" id="IPR002110">
    <property type="entry name" value="Ankyrin_rpt"/>
</dbReference>
<evidence type="ECO:0000256" key="3">
    <source>
        <dbReference type="ARBA" id="ARBA00022737"/>
    </source>
</evidence>
<feature type="transmembrane region" description="Helical" evidence="9">
    <location>
        <begin position="502"/>
        <end position="527"/>
    </location>
</feature>
<evidence type="ECO:0000256" key="7">
    <source>
        <dbReference type="PROSITE-ProRule" id="PRU00023"/>
    </source>
</evidence>
<dbReference type="EMBL" id="QGNW01002560">
    <property type="protein sequence ID" value="RVW18018.1"/>
    <property type="molecule type" value="Genomic_DNA"/>
</dbReference>
<evidence type="ECO:0000313" key="11">
    <source>
        <dbReference type="EMBL" id="RVW18018.1"/>
    </source>
</evidence>
<protein>
    <submittedName>
        <fullName evidence="11">Protein accellerated cell death 6</fullName>
    </submittedName>
</protein>
<dbReference type="InterPro" id="IPR036770">
    <property type="entry name" value="Ankyrin_rpt-contain_sf"/>
</dbReference>
<dbReference type="GO" id="GO:0016020">
    <property type="term" value="C:membrane"/>
    <property type="evidence" value="ECO:0007669"/>
    <property type="project" value="UniProtKB-SubCell"/>
</dbReference>
<dbReference type="Pfam" id="PF12796">
    <property type="entry name" value="Ank_2"/>
    <property type="match status" value="3"/>
</dbReference>
<feature type="transmembrane region" description="Helical" evidence="9">
    <location>
        <begin position="539"/>
        <end position="563"/>
    </location>
</feature>
<feature type="compositionally biased region" description="Basic and acidic residues" evidence="8">
    <location>
        <begin position="431"/>
        <end position="446"/>
    </location>
</feature>
<name>A0A438C486_VITVI</name>
<keyword evidence="4 9" id="KW-1133">Transmembrane helix</keyword>
<dbReference type="InterPro" id="IPR026961">
    <property type="entry name" value="PGG_dom"/>
</dbReference>
<dbReference type="PROSITE" id="PS50297">
    <property type="entry name" value="ANK_REP_REGION"/>
    <property type="match status" value="5"/>
</dbReference>
<feature type="repeat" description="ANK" evidence="7">
    <location>
        <begin position="130"/>
        <end position="152"/>
    </location>
</feature>
<keyword evidence="6 9" id="KW-0472">Membrane</keyword>
<feature type="repeat" description="ANK" evidence="7">
    <location>
        <begin position="268"/>
        <end position="290"/>
    </location>
</feature>
<dbReference type="Proteomes" id="UP000288805">
    <property type="component" value="Unassembled WGS sequence"/>
</dbReference>
<organism evidence="11 12">
    <name type="scientific">Vitis vinifera</name>
    <name type="common">Grape</name>
    <dbReference type="NCBI Taxonomy" id="29760"/>
    <lineage>
        <taxon>Eukaryota</taxon>
        <taxon>Viridiplantae</taxon>
        <taxon>Streptophyta</taxon>
        <taxon>Embryophyta</taxon>
        <taxon>Tracheophyta</taxon>
        <taxon>Spermatophyta</taxon>
        <taxon>Magnoliopsida</taxon>
        <taxon>eudicotyledons</taxon>
        <taxon>Gunneridae</taxon>
        <taxon>Pentapetalae</taxon>
        <taxon>rosids</taxon>
        <taxon>Vitales</taxon>
        <taxon>Vitaceae</taxon>
        <taxon>Viteae</taxon>
        <taxon>Vitis</taxon>
    </lineage>
</organism>
<evidence type="ECO:0000259" key="10">
    <source>
        <dbReference type="Pfam" id="PF13962"/>
    </source>
</evidence>
<gene>
    <name evidence="11" type="primary">ACD6_25</name>
    <name evidence="11" type="ORF">CK203_112668</name>
</gene>
<feature type="repeat" description="ANK" evidence="7">
    <location>
        <begin position="83"/>
        <end position="115"/>
    </location>
</feature>
<keyword evidence="5 7" id="KW-0040">ANK repeat</keyword>
<evidence type="ECO:0000256" key="5">
    <source>
        <dbReference type="ARBA" id="ARBA00023043"/>
    </source>
</evidence>
<evidence type="ECO:0000256" key="6">
    <source>
        <dbReference type="ARBA" id="ARBA00023136"/>
    </source>
</evidence>
<dbReference type="PANTHER" id="PTHR24186:SF53">
    <property type="entry name" value="PGG DOMAIN-CONTAINING PROTEIN"/>
    <property type="match status" value="1"/>
</dbReference>
<feature type="transmembrane region" description="Helical" evidence="9">
    <location>
        <begin position="569"/>
        <end position="588"/>
    </location>
</feature>
<feature type="domain" description="PGG" evidence="10">
    <location>
        <begin position="455"/>
        <end position="562"/>
    </location>
</feature>
<comment type="caution">
    <text evidence="11">The sequence shown here is derived from an EMBL/GenBank/DDBJ whole genome shotgun (WGS) entry which is preliminary data.</text>
</comment>
<feature type="repeat" description="ANK" evidence="7">
    <location>
        <begin position="232"/>
        <end position="257"/>
    </location>
</feature>
<dbReference type="Gene3D" id="1.25.40.20">
    <property type="entry name" value="Ankyrin repeat-containing domain"/>
    <property type="match status" value="2"/>
</dbReference>
<proteinExistence type="predicted"/>
<evidence type="ECO:0000256" key="9">
    <source>
        <dbReference type="SAM" id="Phobius"/>
    </source>
</evidence>
<sequence length="594" mass="66219">MDQRSTSYDGRAQTTYMDADLYTAASKGNISKLEQLEACDLGRQRTPKSNTILHIAAQFGQLDCVKRILELTSFSSLLKINLKGDTPLHLAAREGHLTVVEALIQAAKPPNEIESGVGVDKTILRMANKEGDTALHEAVRYHHPEVVKLLIKEDPQFTYGPNISGGTPIHMAVERGHVDLVQIIIENTRTSPAYSGILGRTALHAAVIRNDQEITTKLLEWKPSLTEEVDQNGWSPLHCAAYFGYTTIVRQLLNKSVKSVAYLGIKPGKQTALHLAAIRGHKDIVDLLLSYYPDCCEQVDDNGKNVLHFAMMRKQDYYPRMFLQNDGFRVRGLLNERDAQGDTPLHLLASYLIDDENFVLDDKVDKMGLNNENLTPKDMVSRAPDNGLQKVKLISNLISYDRLHSYTFMACFNTSKEAGIGPLSWVPRDREVPRDKEVTRDREDKGSSGSNSISTLKKVGETHLIVTALVATVTFAAGFTLPGGYNENDGLATLGKKEAFKAFVVADTLAMVSSVSAAFVYFFMAGYEKEELLHKHLPWGFFLTMFGMGAMVVAFMTGMYAVLPRFSWLPIPVCVLCCCFFLVFYHVFKQFQKS</sequence>
<dbReference type="Pfam" id="PF13962">
    <property type="entry name" value="PGG"/>
    <property type="match status" value="1"/>
</dbReference>
<feature type="transmembrane region" description="Helical" evidence="9">
    <location>
        <begin position="464"/>
        <end position="482"/>
    </location>
</feature>
<evidence type="ECO:0000256" key="2">
    <source>
        <dbReference type="ARBA" id="ARBA00022692"/>
    </source>
</evidence>
<dbReference type="AlphaFoldDB" id="A0A438C486"/>
<dbReference type="PROSITE" id="PS50088">
    <property type="entry name" value="ANK_REPEAT"/>
    <property type="match status" value="5"/>
</dbReference>
<evidence type="ECO:0000256" key="4">
    <source>
        <dbReference type="ARBA" id="ARBA00022989"/>
    </source>
</evidence>
<evidence type="ECO:0000256" key="1">
    <source>
        <dbReference type="ARBA" id="ARBA00004141"/>
    </source>
</evidence>
<keyword evidence="2 9" id="KW-0812">Transmembrane</keyword>
<accession>A0A438C486</accession>
<keyword evidence="3" id="KW-0677">Repeat</keyword>